<dbReference type="AlphaFoldDB" id="A0A507BE83"/>
<feature type="region of interest" description="Disordered" evidence="1">
    <location>
        <begin position="148"/>
        <end position="168"/>
    </location>
</feature>
<name>A0A507BE83_9PEZI</name>
<protein>
    <submittedName>
        <fullName evidence="2">Uncharacterized protein</fullName>
    </submittedName>
</protein>
<dbReference type="RefSeq" id="XP_030997300.1">
    <property type="nucleotide sequence ID" value="XM_031138682.1"/>
</dbReference>
<evidence type="ECO:0000313" key="2">
    <source>
        <dbReference type="EMBL" id="TPX15589.1"/>
    </source>
</evidence>
<feature type="compositionally biased region" description="Low complexity" evidence="1">
    <location>
        <begin position="549"/>
        <end position="567"/>
    </location>
</feature>
<proteinExistence type="predicted"/>
<dbReference type="Proteomes" id="UP000319257">
    <property type="component" value="Unassembled WGS sequence"/>
</dbReference>
<feature type="region of interest" description="Disordered" evidence="1">
    <location>
        <begin position="539"/>
        <end position="588"/>
    </location>
</feature>
<dbReference type="GeneID" id="41971734"/>
<feature type="compositionally biased region" description="Polar residues" evidence="1">
    <location>
        <begin position="323"/>
        <end position="338"/>
    </location>
</feature>
<feature type="region of interest" description="Disordered" evidence="1">
    <location>
        <begin position="278"/>
        <end position="363"/>
    </location>
</feature>
<dbReference type="EMBL" id="SKBQ01000020">
    <property type="protein sequence ID" value="TPX15589.1"/>
    <property type="molecule type" value="Genomic_DNA"/>
</dbReference>
<keyword evidence="3" id="KW-1185">Reference proteome</keyword>
<evidence type="ECO:0000256" key="1">
    <source>
        <dbReference type="SAM" id="MobiDB-lite"/>
    </source>
</evidence>
<feature type="region of interest" description="Disordered" evidence="1">
    <location>
        <begin position="186"/>
        <end position="261"/>
    </location>
</feature>
<dbReference type="InParanoid" id="A0A507BE83"/>
<reference evidence="2 3" key="1">
    <citation type="submission" date="2019-06" db="EMBL/GenBank/DDBJ databases">
        <title>Draft genome sequence of the filamentous fungus Phialemoniopsis curvata isolated from diesel fuel.</title>
        <authorList>
            <person name="Varaljay V.A."/>
            <person name="Lyon W.J."/>
            <person name="Crouch A.L."/>
            <person name="Drake C.E."/>
            <person name="Hollomon J.M."/>
            <person name="Nadeau L.J."/>
            <person name="Nunn H.S."/>
            <person name="Stevenson B.S."/>
            <person name="Bojanowski C.L."/>
            <person name="Crookes-Goodson W.J."/>
        </authorList>
    </citation>
    <scope>NUCLEOTIDE SEQUENCE [LARGE SCALE GENOMIC DNA]</scope>
    <source>
        <strain evidence="2 3">D216</strain>
    </source>
</reference>
<evidence type="ECO:0000313" key="3">
    <source>
        <dbReference type="Proteomes" id="UP000319257"/>
    </source>
</evidence>
<gene>
    <name evidence="2" type="ORF">E0L32_004287</name>
</gene>
<feature type="region of interest" description="Disordered" evidence="1">
    <location>
        <begin position="640"/>
        <end position="676"/>
    </location>
</feature>
<accession>A0A507BE83</accession>
<organism evidence="2 3">
    <name type="scientific">Thyridium curvatum</name>
    <dbReference type="NCBI Taxonomy" id="1093900"/>
    <lineage>
        <taxon>Eukaryota</taxon>
        <taxon>Fungi</taxon>
        <taxon>Dikarya</taxon>
        <taxon>Ascomycota</taxon>
        <taxon>Pezizomycotina</taxon>
        <taxon>Sordariomycetes</taxon>
        <taxon>Sordariomycetidae</taxon>
        <taxon>Thyridiales</taxon>
        <taxon>Thyridiaceae</taxon>
        <taxon>Thyridium</taxon>
    </lineage>
</organism>
<comment type="caution">
    <text evidence="2">The sequence shown here is derived from an EMBL/GenBank/DDBJ whole genome shotgun (WGS) entry which is preliminary data.</text>
</comment>
<sequence>MPPIAEVPSSLATAMASGFDRLEKLFSKKKHASTQAAPQHQHTLYRSASVIGQDAYLEPSPPLFPQPSFIRPKMSKMVARQEQRPSSLSAKRSRIGLNSEASVRLSYISRTHTSSESIATATYKPVVPTRTSSLLSRSDHSLQSIDSKLLQSGEAVPRAPKTRPSKRAPPRLQLHLEEWQNLQPSFLGQTGMDTPPLSDQDESNRYKAQTTQRRISKPLPQLPLNNITPDLSPKLTPVQDDEVSCSSEPEPQPLLRRDSTETTIRVPLPHIATALRQSVVSTKSRESSESMLTEPDFSDFLGLSDDDLAEAQPQTPEPLLRCSTPTDRGSGSVRSTLSPRRLRACAPPSTPPSVQAPEPPVSPNSLLGAPLKLLQSPFATSFASQAATAAAFEIARIASRHQFDLVYIVNLWPKRMACFQEASPWGIYSAAQQSSASPDSTPRQTLAFDVHNKALDNRGSYAHMTAKSPLRGRILAAYGLASVKKAPFRLSGSIHAKILNNDGWVECDEPDADAHQFARGYGCAFYTSHAPVTEPAAYDADADTEGDVSSAQKQKQQQSTASSSSGKRASRIRQQKQQQQQRKSQQELKNRGIAFVAYRRQRADGADLGCDRATLAALYRDAEALIEMILDFHTIQRRRQRLQEEQRKQKLSVSSTQSCRNPLDFLDDVSAGAEGP</sequence>
<dbReference type="OrthoDB" id="5244801at2759"/>